<reference evidence="1" key="2">
    <citation type="submission" date="2020-11" db="EMBL/GenBank/DDBJ databases">
        <authorList>
            <person name="McCartney M.A."/>
            <person name="Auch B."/>
            <person name="Kono T."/>
            <person name="Mallez S."/>
            <person name="Becker A."/>
            <person name="Gohl D.M."/>
            <person name="Silverstein K.A.T."/>
            <person name="Koren S."/>
            <person name="Bechman K.B."/>
            <person name="Herman A."/>
            <person name="Abrahante J.E."/>
            <person name="Garbe J."/>
        </authorList>
    </citation>
    <scope>NUCLEOTIDE SEQUENCE</scope>
    <source>
        <strain evidence="1">Duluth1</strain>
        <tissue evidence="1">Whole animal</tissue>
    </source>
</reference>
<feature type="non-terminal residue" evidence="1">
    <location>
        <position position="53"/>
    </location>
</feature>
<evidence type="ECO:0000313" key="2">
    <source>
        <dbReference type="Proteomes" id="UP000828390"/>
    </source>
</evidence>
<dbReference type="EMBL" id="JAIWYP010000014">
    <property type="protein sequence ID" value="KAH3713108.1"/>
    <property type="molecule type" value="Genomic_DNA"/>
</dbReference>
<organism evidence="1 2">
    <name type="scientific">Dreissena polymorpha</name>
    <name type="common">Zebra mussel</name>
    <name type="synonym">Mytilus polymorpha</name>
    <dbReference type="NCBI Taxonomy" id="45954"/>
    <lineage>
        <taxon>Eukaryota</taxon>
        <taxon>Metazoa</taxon>
        <taxon>Spiralia</taxon>
        <taxon>Lophotrochozoa</taxon>
        <taxon>Mollusca</taxon>
        <taxon>Bivalvia</taxon>
        <taxon>Autobranchia</taxon>
        <taxon>Heteroconchia</taxon>
        <taxon>Euheterodonta</taxon>
        <taxon>Imparidentia</taxon>
        <taxon>Neoheterodontei</taxon>
        <taxon>Myida</taxon>
        <taxon>Dreissenoidea</taxon>
        <taxon>Dreissenidae</taxon>
        <taxon>Dreissena</taxon>
    </lineage>
</organism>
<evidence type="ECO:0000313" key="1">
    <source>
        <dbReference type="EMBL" id="KAH3713108.1"/>
    </source>
</evidence>
<proteinExistence type="predicted"/>
<sequence length="53" mass="6066">MSTSWTARLRNYATGEGHGLDVRYAGCCGTMYIEDTTLKCPTYRMTLRRRTLS</sequence>
<comment type="caution">
    <text evidence="1">The sequence shown here is derived from an EMBL/GenBank/DDBJ whole genome shotgun (WGS) entry which is preliminary data.</text>
</comment>
<gene>
    <name evidence="1" type="ORF">DPMN_072874</name>
</gene>
<keyword evidence="2" id="KW-1185">Reference proteome</keyword>
<reference evidence="1" key="1">
    <citation type="journal article" date="2019" name="bioRxiv">
        <title>The Genome of the Zebra Mussel, Dreissena polymorpha: A Resource for Invasive Species Research.</title>
        <authorList>
            <person name="McCartney M.A."/>
            <person name="Auch B."/>
            <person name="Kono T."/>
            <person name="Mallez S."/>
            <person name="Zhang Y."/>
            <person name="Obille A."/>
            <person name="Becker A."/>
            <person name="Abrahante J.E."/>
            <person name="Garbe J."/>
            <person name="Badalamenti J.P."/>
            <person name="Herman A."/>
            <person name="Mangelson H."/>
            <person name="Liachko I."/>
            <person name="Sullivan S."/>
            <person name="Sone E.D."/>
            <person name="Koren S."/>
            <person name="Silverstein K.A.T."/>
            <person name="Beckman K.B."/>
            <person name="Gohl D.M."/>
        </authorList>
    </citation>
    <scope>NUCLEOTIDE SEQUENCE</scope>
    <source>
        <strain evidence="1">Duluth1</strain>
        <tissue evidence="1">Whole animal</tissue>
    </source>
</reference>
<dbReference type="AlphaFoldDB" id="A0A9D4BY27"/>
<accession>A0A9D4BY27</accession>
<dbReference type="Proteomes" id="UP000828390">
    <property type="component" value="Unassembled WGS sequence"/>
</dbReference>
<protein>
    <submittedName>
        <fullName evidence="1">Uncharacterized protein</fullName>
    </submittedName>
</protein>
<name>A0A9D4BY27_DREPO</name>